<dbReference type="RefSeq" id="WP_285669498.1">
    <property type="nucleotide sequence ID" value="NZ_BSYI01000001.1"/>
</dbReference>
<dbReference type="PANTHER" id="PTHR33867:SF1">
    <property type="entry name" value="RIBOSOME MATURATION FACTOR RIMP"/>
    <property type="match status" value="1"/>
</dbReference>
<dbReference type="EMBL" id="BSYI01000001">
    <property type="protein sequence ID" value="GMG80872.1"/>
    <property type="molecule type" value="Genomic_DNA"/>
</dbReference>
<dbReference type="Gene3D" id="3.30.300.70">
    <property type="entry name" value="RimP-like superfamily, N-terminal"/>
    <property type="match status" value="1"/>
</dbReference>
<feature type="domain" description="Ribosome maturation factor RimP N-terminal" evidence="5">
    <location>
        <begin position="17"/>
        <end position="89"/>
    </location>
</feature>
<comment type="caution">
    <text evidence="7">The sequence shown here is derived from an EMBL/GenBank/DDBJ whole genome shotgun (WGS) entry which is preliminary data.</text>
</comment>
<dbReference type="CDD" id="cd01734">
    <property type="entry name" value="YlxS_C"/>
    <property type="match status" value="1"/>
</dbReference>
<comment type="subcellular location">
    <subcellularLocation>
        <location evidence="3">Cytoplasm</location>
    </subcellularLocation>
</comment>
<feature type="domain" description="Ribosome maturation factor RimP C-terminal" evidence="6">
    <location>
        <begin position="92"/>
        <end position="156"/>
    </location>
</feature>
<dbReference type="Proteomes" id="UP001239909">
    <property type="component" value="Unassembled WGS sequence"/>
</dbReference>
<dbReference type="HAMAP" id="MF_01077">
    <property type="entry name" value="RimP"/>
    <property type="match status" value="1"/>
</dbReference>
<dbReference type="SUPFAM" id="SSF74942">
    <property type="entry name" value="YhbC-like, C-terminal domain"/>
    <property type="match status" value="1"/>
</dbReference>
<evidence type="ECO:0000313" key="8">
    <source>
        <dbReference type="Proteomes" id="UP001239909"/>
    </source>
</evidence>
<feature type="compositionally biased region" description="Acidic residues" evidence="4">
    <location>
        <begin position="182"/>
        <end position="192"/>
    </location>
</feature>
<keyword evidence="1 3" id="KW-0963">Cytoplasm</keyword>
<evidence type="ECO:0000256" key="1">
    <source>
        <dbReference type="ARBA" id="ARBA00022490"/>
    </source>
</evidence>
<dbReference type="PANTHER" id="PTHR33867">
    <property type="entry name" value="RIBOSOME MATURATION FACTOR RIMP"/>
    <property type="match status" value="1"/>
</dbReference>
<evidence type="ECO:0000256" key="3">
    <source>
        <dbReference type="HAMAP-Rule" id="MF_01077"/>
    </source>
</evidence>
<dbReference type="NCBIfam" id="NF000932">
    <property type="entry name" value="PRK00092.2-5"/>
    <property type="match status" value="1"/>
</dbReference>
<sequence length="206" mass="22794">MADLVAKAPFDRRLAEIVRPTVEGMGFALVRLRLMGGKTKTLQVMAERPDGRMEIEDCAELSRAISAVLDVEDPITDEYNLEVSSPGIDRPLTRLEDFARWEGYEARIETEEAIEGRRRFKGLLAGVEGTEVLVEIDEGVVGLEFDWLGDAKLILTDELVAESLKASEGRVDIDESAFDAIEEEPEETEAADQDPAAPALNDWKDA</sequence>
<dbReference type="InterPro" id="IPR028998">
    <property type="entry name" value="RimP_C"/>
</dbReference>
<proteinExistence type="inferred from homology"/>
<dbReference type="InterPro" id="IPR003728">
    <property type="entry name" value="Ribosome_maturation_RimP"/>
</dbReference>
<keyword evidence="8" id="KW-1185">Reference proteome</keyword>
<dbReference type="SUPFAM" id="SSF75420">
    <property type="entry name" value="YhbC-like, N-terminal domain"/>
    <property type="match status" value="1"/>
</dbReference>
<accession>A0ABQ6LGR6</accession>
<evidence type="ECO:0000313" key="7">
    <source>
        <dbReference type="EMBL" id="GMG80872.1"/>
    </source>
</evidence>
<gene>
    <name evidence="3 7" type="primary">rimP</name>
    <name evidence="7" type="ORF">LNKW23_00840</name>
</gene>
<dbReference type="Pfam" id="PF17384">
    <property type="entry name" value="DUF150_C"/>
    <property type="match status" value="1"/>
</dbReference>
<evidence type="ECO:0000256" key="4">
    <source>
        <dbReference type="SAM" id="MobiDB-lite"/>
    </source>
</evidence>
<evidence type="ECO:0000259" key="5">
    <source>
        <dbReference type="Pfam" id="PF02576"/>
    </source>
</evidence>
<keyword evidence="2 3" id="KW-0690">Ribosome biogenesis</keyword>
<comment type="function">
    <text evidence="3">Required for maturation of 30S ribosomal subunits.</text>
</comment>
<reference evidence="7 8" key="1">
    <citation type="submission" date="2023-04" db="EMBL/GenBank/DDBJ databases">
        <title>Marinoamorphus aggregata gen. nov., sp. Nov., isolate from tissue of brittle star Ophioplocus japonicus.</title>
        <authorList>
            <person name="Kawano K."/>
            <person name="Sawayama S."/>
            <person name="Nakagawa S."/>
        </authorList>
    </citation>
    <scope>NUCLEOTIDE SEQUENCE [LARGE SCALE GENOMIC DNA]</scope>
    <source>
        <strain evidence="7 8">NKW23</strain>
    </source>
</reference>
<comment type="similarity">
    <text evidence="3">Belongs to the RimP family.</text>
</comment>
<dbReference type="InterPro" id="IPR036847">
    <property type="entry name" value="RimP_C_sf"/>
</dbReference>
<evidence type="ECO:0000256" key="2">
    <source>
        <dbReference type="ARBA" id="ARBA00022517"/>
    </source>
</evidence>
<dbReference type="InterPro" id="IPR035956">
    <property type="entry name" value="RimP_N_sf"/>
</dbReference>
<name>A0ABQ6LGR6_9RHOB</name>
<evidence type="ECO:0000259" key="6">
    <source>
        <dbReference type="Pfam" id="PF17384"/>
    </source>
</evidence>
<feature type="region of interest" description="Disordered" evidence="4">
    <location>
        <begin position="182"/>
        <end position="206"/>
    </location>
</feature>
<organism evidence="7 8">
    <name type="scientific">Paralimibaculum aggregatum</name>
    <dbReference type="NCBI Taxonomy" id="3036245"/>
    <lineage>
        <taxon>Bacteria</taxon>
        <taxon>Pseudomonadati</taxon>
        <taxon>Pseudomonadota</taxon>
        <taxon>Alphaproteobacteria</taxon>
        <taxon>Rhodobacterales</taxon>
        <taxon>Paracoccaceae</taxon>
        <taxon>Paralimibaculum</taxon>
    </lineage>
</organism>
<dbReference type="InterPro" id="IPR028989">
    <property type="entry name" value="RimP_N"/>
</dbReference>
<dbReference type="Pfam" id="PF02576">
    <property type="entry name" value="RimP_N"/>
    <property type="match status" value="1"/>
</dbReference>
<protein>
    <recommendedName>
        <fullName evidence="3">Ribosome maturation factor RimP</fullName>
    </recommendedName>
</protein>